<proteinExistence type="predicted"/>
<sequence length="305" mass="33223">MIPLTHSPRSATRVFLATLAALLVMFIVGQLILFGLVQSGGLDLSDLGSLDLDQGLRQRLRLGLFLNNTLMFAGSAAAGLWFVYRNNWLASVYLDRGPRDYSLSYAIGFFVITLPIVAYSAYLNLQISLPEWAVNSEESTDALLAQILRMESVPEFVLAFLTIAVSAGLGEELLLRGVLQNRILGGWLGGNHHVRIWVAAALFSAMHIEFAGFLPRLLLGASLGYAYYWTRSLWVPILLHLAFNGIQVVIAYVTGEFDPTGVEADVPAWWLVLICVPLAGYIAYAAERKFAGAGEVMGADAGAKV</sequence>
<evidence type="ECO:0000313" key="3">
    <source>
        <dbReference type="EMBL" id="NJC26846.1"/>
    </source>
</evidence>
<feature type="transmembrane region" description="Helical" evidence="1">
    <location>
        <begin position="267"/>
        <end position="286"/>
    </location>
</feature>
<reference evidence="3 4" key="1">
    <citation type="submission" date="2020-03" db="EMBL/GenBank/DDBJ databases">
        <title>Genomic Encyclopedia of Type Strains, Phase IV (KMG-IV): sequencing the most valuable type-strain genomes for metagenomic binning, comparative biology and taxonomic classification.</title>
        <authorList>
            <person name="Goeker M."/>
        </authorList>
    </citation>
    <scope>NUCLEOTIDE SEQUENCE [LARGE SCALE GENOMIC DNA]</scope>
    <source>
        <strain evidence="3 4">DSM 105096</strain>
    </source>
</reference>
<feature type="domain" description="CAAX prenyl protease 2/Lysostaphin resistance protein A-like" evidence="2">
    <location>
        <begin position="155"/>
        <end position="245"/>
    </location>
</feature>
<dbReference type="InterPro" id="IPR003675">
    <property type="entry name" value="Rce1/LyrA-like_dom"/>
</dbReference>
<dbReference type="Proteomes" id="UP000770785">
    <property type="component" value="Unassembled WGS sequence"/>
</dbReference>
<dbReference type="RefSeq" id="WP_168037604.1">
    <property type="nucleotide sequence ID" value="NZ_JAATJH010000003.1"/>
</dbReference>
<name>A0ABX0XC43_9BACT</name>
<dbReference type="Pfam" id="PF02517">
    <property type="entry name" value="Rce1-like"/>
    <property type="match status" value="1"/>
</dbReference>
<evidence type="ECO:0000256" key="1">
    <source>
        <dbReference type="SAM" id="Phobius"/>
    </source>
</evidence>
<feature type="transmembrane region" description="Helical" evidence="1">
    <location>
        <begin position="233"/>
        <end position="255"/>
    </location>
</feature>
<evidence type="ECO:0000313" key="4">
    <source>
        <dbReference type="Proteomes" id="UP000770785"/>
    </source>
</evidence>
<protein>
    <recommendedName>
        <fullName evidence="2">CAAX prenyl protease 2/Lysostaphin resistance protein A-like domain-containing protein</fullName>
    </recommendedName>
</protein>
<feature type="transmembrane region" description="Helical" evidence="1">
    <location>
        <begin position="103"/>
        <end position="122"/>
    </location>
</feature>
<comment type="caution">
    <text evidence="3">The sequence shown here is derived from an EMBL/GenBank/DDBJ whole genome shotgun (WGS) entry which is preliminary data.</text>
</comment>
<accession>A0ABX0XC43</accession>
<keyword evidence="1" id="KW-0812">Transmembrane</keyword>
<dbReference type="InterPro" id="IPR052710">
    <property type="entry name" value="CAAX_protease"/>
</dbReference>
<evidence type="ECO:0000259" key="2">
    <source>
        <dbReference type="Pfam" id="PF02517"/>
    </source>
</evidence>
<keyword evidence="1" id="KW-0472">Membrane</keyword>
<organism evidence="3 4">
    <name type="scientific">Neolewinella antarctica</name>
    <dbReference type="NCBI Taxonomy" id="442734"/>
    <lineage>
        <taxon>Bacteria</taxon>
        <taxon>Pseudomonadati</taxon>
        <taxon>Bacteroidota</taxon>
        <taxon>Saprospiria</taxon>
        <taxon>Saprospirales</taxon>
        <taxon>Lewinellaceae</taxon>
        <taxon>Neolewinella</taxon>
    </lineage>
</organism>
<gene>
    <name evidence="3" type="ORF">GGR27_002356</name>
</gene>
<feature type="transmembrane region" description="Helical" evidence="1">
    <location>
        <begin position="64"/>
        <end position="83"/>
    </location>
</feature>
<dbReference type="PANTHER" id="PTHR36435">
    <property type="entry name" value="SLR1288 PROTEIN"/>
    <property type="match status" value="1"/>
</dbReference>
<feature type="transmembrane region" description="Helical" evidence="1">
    <location>
        <begin position="14"/>
        <end position="37"/>
    </location>
</feature>
<feature type="transmembrane region" description="Helical" evidence="1">
    <location>
        <begin position="196"/>
        <end position="221"/>
    </location>
</feature>
<dbReference type="PANTHER" id="PTHR36435:SF1">
    <property type="entry name" value="CAAX AMINO TERMINAL PROTEASE FAMILY PROTEIN"/>
    <property type="match status" value="1"/>
</dbReference>
<keyword evidence="1" id="KW-1133">Transmembrane helix</keyword>
<dbReference type="EMBL" id="JAATJH010000003">
    <property type="protein sequence ID" value="NJC26846.1"/>
    <property type="molecule type" value="Genomic_DNA"/>
</dbReference>
<keyword evidence="4" id="KW-1185">Reference proteome</keyword>